<keyword evidence="3" id="KW-1185">Reference proteome</keyword>
<dbReference type="AlphaFoldDB" id="A0AAV0B4Y8"/>
<dbReference type="GO" id="GO:0015986">
    <property type="term" value="P:proton motive force-driven ATP synthesis"/>
    <property type="evidence" value="ECO:0007669"/>
    <property type="project" value="InterPro"/>
</dbReference>
<dbReference type="Pfam" id="PF00306">
    <property type="entry name" value="ATP-synt_ab_C"/>
    <property type="match status" value="1"/>
</dbReference>
<dbReference type="Proteomes" id="UP001153365">
    <property type="component" value="Unassembled WGS sequence"/>
</dbReference>
<protein>
    <recommendedName>
        <fullName evidence="1">ATP synthase alpha subunit C-terminal domain-containing protein</fullName>
    </recommendedName>
</protein>
<evidence type="ECO:0000259" key="1">
    <source>
        <dbReference type="Pfam" id="PF00306"/>
    </source>
</evidence>
<comment type="caution">
    <text evidence="2">The sequence shown here is derived from an EMBL/GenBank/DDBJ whole genome shotgun (WGS) entry which is preliminary data.</text>
</comment>
<feature type="non-terminal residue" evidence="2">
    <location>
        <position position="1"/>
    </location>
</feature>
<evidence type="ECO:0000313" key="3">
    <source>
        <dbReference type="Proteomes" id="UP001153365"/>
    </source>
</evidence>
<organism evidence="2 3">
    <name type="scientific">Phakopsora pachyrhizi</name>
    <name type="common">Asian soybean rust disease fungus</name>
    <dbReference type="NCBI Taxonomy" id="170000"/>
    <lineage>
        <taxon>Eukaryota</taxon>
        <taxon>Fungi</taxon>
        <taxon>Dikarya</taxon>
        <taxon>Basidiomycota</taxon>
        <taxon>Pucciniomycotina</taxon>
        <taxon>Pucciniomycetes</taxon>
        <taxon>Pucciniales</taxon>
        <taxon>Phakopsoraceae</taxon>
        <taxon>Phakopsora</taxon>
    </lineage>
</organism>
<dbReference type="InterPro" id="IPR038376">
    <property type="entry name" value="ATP_synth_asu_C_sf"/>
</dbReference>
<accession>A0AAV0B4Y8</accession>
<name>A0AAV0B4Y8_PHAPC</name>
<proteinExistence type="predicted"/>
<dbReference type="InterPro" id="IPR000793">
    <property type="entry name" value="ATP_synth_asu_C"/>
</dbReference>
<evidence type="ECO:0000313" key="2">
    <source>
        <dbReference type="EMBL" id="CAH7681981.1"/>
    </source>
</evidence>
<dbReference type="EMBL" id="CALTRL010003789">
    <property type="protein sequence ID" value="CAH7681981.1"/>
    <property type="molecule type" value="Genomic_DNA"/>
</dbReference>
<gene>
    <name evidence="2" type="ORF">PPACK8108_LOCUS14666</name>
</gene>
<sequence>LTELFKHGQYQPWVFEVQVPILHIGVNRMLDKVPLKKIVAWDLAFHNHLTSEQPCLLREITGIKMTPEIEDKIK</sequence>
<feature type="domain" description="ATP synthase alpha subunit C-terminal" evidence="1">
    <location>
        <begin position="1"/>
        <end position="74"/>
    </location>
</feature>
<feature type="non-terminal residue" evidence="2">
    <location>
        <position position="74"/>
    </location>
</feature>
<reference evidence="2" key="1">
    <citation type="submission" date="2022-06" db="EMBL/GenBank/DDBJ databases">
        <authorList>
            <consortium name="SYNGENTA / RWTH Aachen University"/>
        </authorList>
    </citation>
    <scope>NUCLEOTIDE SEQUENCE</scope>
</reference>
<dbReference type="SUPFAM" id="SSF47917">
    <property type="entry name" value="C-terminal domain of alpha and beta subunits of F1 ATP synthase"/>
    <property type="match status" value="1"/>
</dbReference>
<dbReference type="Gene3D" id="1.20.150.20">
    <property type="entry name" value="ATP synthase alpha/beta chain, C-terminal domain"/>
    <property type="match status" value="1"/>
</dbReference>